<gene>
    <name evidence="2" type="ORF">BDV95DRAFT_338695</name>
</gene>
<sequence length="154" mass="16635">MGETTNSFTSNHVRFQTNTTTVTPTGRCSLSHTSASRRRSPPGTVQTSSDTFPLSKQRACSSKFLRFTLGGTSVRYAVLGNALLNARGNMPIRCRADARRGRFDVWTVGGRVMVEDDGWIGETGFYGVSGLGVDMRGWGLGFKGKTSASEVMPS</sequence>
<evidence type="ECO:0000313" key="3">
    <source>
        <dbReference type="Proteomes" id="UP000481861"/>
    </source>
</evidence>
<accession>A0A7C8M848</accession>
<feature type="compositionally biased region" description="Polar residues" evidence="1">
    <location>
        <begin position="1"/>
        <end position="34"/>
    </location>
</feature>
<evidence type="ECO:0000313" key="2">
    <source>
        <dbReference type="EMBL" id="KAF2873340.1"/>
    </source>
</evidence>
<dbReference type="Proteomes" id="UP000481861">
    <property type="component" value="Unassembled WGS sequence"/>
</dbReference>
<dbReference type="AlphaFoldDB" id="A0A7C8M848"/>
<feature type="compositionally biased region" description="Polar residues" evidence="1">
    <location>
        <begin position="43"/>
        <end position="52"/>
    </location>
</feature>
<comment type="caution">
    <text evidence="2">The sequence shown here is derived from an EMBL/GenBank/DDBJ whole genome shotgun (WGS) entry which is preliminary data.</text>
</comment>
<proteinExistence type="predicted"/>
<protein>
    <submittedName>
        <fullName evidence="2">Uncharacterized protein</fullName>
    </submittedName>
</protein>
<dbReference type="EMBL" id="JAADJZ010000007">
    <property type="protein sequence ID" value="KAF2873340.1"/>
    <property type="molecule type" value="Genomic_DNA"/>
</dbReference>
<organism evidence="2 3">
    <name type="scientific">Massariosphaeria phaeospora</name>
    <dbReference type="NCBI Taxonomy" id="100035"/>
    <lineage>
        <taxon>Eukaryota</taxon>
        <taxon>Fungi</taxon>
        <taxon>Dikarya</taxon>
        <taxon>Ascomycota</taxon>
        <taxon>Pezizomycotina</taxon>
        <taxon>Dothideomycetes</taxon>
        <taxon>Pleosporomycetidae</taxon>
        <taxon>Pleosporales</taxon>
        <taxon>Pleosporales incertae sedis</taxon>
        <taxon>Massariosphaeria</taxon>
    </lineage>
</organism>
<name>A0A7C8M848_9PLEO</name>
<feature type="region of interest" description="Disordered" evidence="1">
    <location>
        <begin position="1"/>
        <end position="52"/>
    </location>
</feature>
<keyword evidence="3" id="KW-1185">Reference proteome</keyword>
<reference evidence="2 3" key="1">
    <citation type="submission" date="2020-01" db="EMBL/GenBank/DDBJ databases">
        <authorList>
            <consortium name="DOE Joint Genome Institute"/>
            <person name="Haridas S."/>
            <person name="Albert R."/>
            <person name="Binder M."/>
            <person name="Bloem J."/>
            <person name="Labutti K."/>
            <person name="Salamov A."/>
            <person name="Andreopoulos B."/>
            <person name="Baker S.E."/>
            <person name="Barry K."/>
            <person name="Bills G."/>
            <person name="Bluhm B.H."/>
            <person name="Cannon C."/>
            <person name="Castanera R."/>
            <person name="Culley D.E."/>
            <person name="Daum C."/>
            <person name="Ezra D."/>
            <person name="Gonzalez J.B."/>
            <person name="Henrissat B."/>
            <person name="Kuo A."/>
            <person name="Liang C."/>
            <person name="Lipzen A."/>
            <person name="Lutzoni F."/>
            <person name="Magnuson J."/>
            <person name="Mondo S."/>
            <person name="Nolan M."/>
            <person name="Ohm R."/>
            <person name="Pangilinan J."/>
            <person name="Park H.-J.H."/>
            <person name="Ramirez L."/>
            <person name="Alfaro M."/>
            <person name="Sun H."/>
            <person name="Tritt A."/>
            <person name="Yoshinaga Y."/>
            <person name="Zwiers L.-H.L."/>
            <person name="Turgeon B.G."/>
            <person name="Goodwin S.B."/>
            <person name="Spatafora J.W."/>
            <person name="Crous P.W."/>
            <person name="Grigoriev I.V."/>
        </authorList>
    </citation>
    <scope>NUCLEOTIDE SEQUENCE [LARGE SCALE GENOMIC DNA]</scope>
    <source>
        <strain evidence="2 3">CBS 611.86</strain>
    </source>
</reference>
<evidence type="ECO:0000256" key="1">
    <source>
        <dbReference type="SAM" id="MobiDB-lite"/>
    </source>
</evidence>